<accession>A0A7G5EM21</accession>
<protein>
    <submittedName>
        <fullName evidence="3">FecR family protein</fullName>
    </submittedName>
</protein>
<feature type="domain" description="FecR N-terminal" evidence="2">
    <location>
        <begin position="12"/>
        <end position="53"/>
    </location>
</feature>
<dbReference type="PIRSF" id="PIRSF018266">
    <property type="entry name" value="FecR"/>
    <property type="match status" value="1"/>
</dbReference>
<evidence type="ECO:0000313" key="3">
    <source>
        <dbReference type="EMBL" id="QMV75046.1"/>
    </source>
</evidence>
<dbReference type="Pfam" id="PF16220">
    <property type="entry name" value="DUF4880"/>
    <property type="match status" value="1"/>
</dbReference>
<proteinExistence type="predicted"/>
<dbReference type="Proteomes" id="UP000515240">
    <property type="component" value="Chromosome"/>
</dbReference>
<dbReference type="InterPro" id="IPR006860">
    <property type="entry name" value="FecR"/>
</dbReference>
<keyword evidence="4" id="KW-1185">Reference proteome</keyword>
<dbReference type="InterPro" id="IPR012373">
    <property type="entry name" value="Ferrdict_sens_TM"/>
</dbReference>
<evidence type="ECO:0000313" key="4">
    <source>
        <dbReference type="Proteomes" id="UP000515240"/>
    </source>
</evidence>
<dbReference type="PANTHER" id="PTHR30273:SF2">
    <property type="entry name" value="PROTEIN FECR"/>
    <property type="match status" value="1"/>
</dbReference>
<dbReference type="Gene3D" id="3.55.50.30">
    <property type="match status" value="1"/>
</dbReference>
<feature type="domain" description="FecR protein" evidence="1">
    <location>
        <begin position="117"/>
        <end position="209"/>
    </location>
</feature>
<dbReference type="RefSeq" id="WP_182325221.1">
    <property type="nucleotide sequence ID" value="NZ_CP058554.1"/>
</dbReference>
<dbReference type="AlphaFoldDB" id="A0A7G5EM21"/>
<name>A0A7G5EM21_9BURK</name>
<dbReference type="PANTHER" id="PTHR30273">
    <property type="entry name" value="PERIPLASMIC SIGNAL SENSOR AND SIGMA FACTOR ACTIVATOR FECR-RELATED"/>
    <property type="match status" value="1"/>
</dbReference>
<gene>
    <name evidence="3" type="ORF">HS961_20590</name>
</gene>
<dbReference type="KEGG" id="cpis:HS961_20590"/>
<evidence type="ECO:0000259" key="1">
    <source>
        <dbReference type="Pfam" id="PF04773"/>
    </source>
</evidence>
<reference evidence="3 4" key="1">
    <citation type="journal article" date="2020" name="G3 (Bethesda)">
        <title>CeMbio - The Caenorhabditis elegans Microbiome Resource.</title>
        <authorList>
            <person name="Dirksen P."/>
            <person name="Assie A."/>
            <person name="Zimmermann J."/>
            <person name="Zhang F."/>
            <person name="Tietje A.M."/>
            <person name="Marsh S.A."/>
            <person name="Felix M.A."/>
            <person name="Shapira M."/>
            <person name="Kaleta C."/>
            <person name="Schulenburg H."/>
            <person name="Samuel B."/>
        </authorList>
    </citation>
    <scope>NUCLEOTIDE SEQUENCE [LARGE SCALE GENOMIC DNA]</scope>
    <source>
        <strain evidence="3 4">BIGb0172</strain>
    </source>
</reference>
<dbReference type="GO" id="GO:0016989">
    <property type="term" value="F:sigma factor antagonist activity"/>
    <property type="evidence" value="ECO:0007669"/>
    <property type="project" value="TreeGrafter"/>
</dbReference>
<evidence type="ECO:0000259" key="2">
    <source>
        <dbReference type="Pfam" id="PF16220"/>
    </source>
</evidence>
<dbReference type="InterPro" id="IPR032623">
    <property type="entry name" value="FecR_N"/>
</dbReference>
<dbReference type="EMBL" id="CP058554">
    <property type="protein sequence ID" value="QMV75046.1"/>
    <property type="molecule type" value="Genomic_DNA"/>
</dbReference>
<dbReference type="Gene3D" id="2.60.120.1440">
    <property type="match status" value="1"/>
</dbReference>
<organism evidence="3 4">
    <name type="scientific">Comamonas piscis</name>
    <dbReference type="NCBI Taxonomy" id="1562974"/>
    <lineage>
        <taxon>Bacteria</taxon>
        <taxon>Pseudomonadati</taxon>
        <taxon>Pseudomonadota</taxon>
        <taxon>Betaproteobacteria</taxon>
        <taxon>Burkholderiales</taxon>
        <taxon>Comamonadaceae</taxon>
        <taxon>Comamonas</taxon>
    </lineage>
</organism>
<dbReference type="Pfam" id="PF04773">
    <property type="entry name" value="FecR"/>
    <property type="match status" value="1"/>
</dbReference>
<sequence length="321" mass="35235">MASPPPLDAATQQAIDWMVCLSSGRVQPAERQAFERWQAADPAHAQAWERLQDTVGRPVGALRAIDGRQPGQAQQARQLLLQPRRRTALKGLAVVASAGVGLLLLDRWQPLGAVLADYSTGTGQRARFALPDGSTLVLNARSRVNLAFDEGLRRLRLLEGDIVVQVAADAQRPLVVSTAQADIRALGTQFAVEQFAERTQVRVLESRVELRSTSGESAVLRSGEAAQVDAAGLQRLAADQMPSTEWQRGWLVVQQRPLHEVIAQLQRYRHGLLRVSPEAAQIQVQGVFPLDDIERALTGLAETLPIRVQRFGGWLTRIDVR</sequence>